<dbReference type="AlphaFoldDB" id="A0A840XNY1"/>
<gene>
    <name evidence="1" type="ORF">FHS88_001751</name>
</gene>
<evidence type="ECO:0000313" key="1">
    <source>
        <dbReference type="EMBL" id="MBB5689626.1"/>
    </source>
</evidence>
<accession>A0A840XNY1</accession>
<comment type="caution">
    <text evidence="1">The sequence shown here is derived from an EMBL/GenBank/DDBJ whole genome shotgun (WGS) entry which is preliminary data.</text>
</comment>
<sequence length="83" mass="9252">MDANLVASLQEEERLILDELRRSMSYRRLEEIRGVLSLYGQQPPVGAALDAMLARQEPPRPRRATPVLPVIALGTETRIADVA</sequence>
<name>A0A840XNY1_9PROT</name>
<protein>
    <submittedName>
        <fullName evidence="1">Uncharacterized protein</fullName>
    </submittedName>
</protein>
<proteinExistence type="predicted"/>
<organism evidence="1 2">
    <name type="scientific">Neoroseomonas alkaliterrae</name>
    <dbReference type="NCBI Taxonomy" id="1452450"/>
    <lineage>
        <taxon>Bacteria</taxon>
        <taxon>Pseudomonadati</taxon>
        <taxon>Pseudomonadota</taxon>
        <taxon>Alphaproteobacteria</taxon>
        <taxon>Acetobacterales</taxon>
        <taxon>Acetobacteraceae</taxon>
        <taxon>Neoroseomonas</taxon>
    </lineage>
</organism>
<keyword evidence="2" id="KW-1185">Reference proteome</keyword>
<evidence type="ECO:0000313" key="2">
    <source>
        <dbReference type="Proteomes" id="UP000562254"/>
    </source>
</evidence>
<dbReference type="Proteomes" id="UP000562254">
    <property type="component" value="Unassembled WGS sequence"/>
</dbReference>
<reference evidence="1 2" key="1">
    <citation type="submission" date="2020-08" db="EMBL/GenBank/DDBJ databases">
        <title>Genomic Encyclopedia of Type Strains, Phase IV (KMG-IV): sequencing the most valuable type-strain genomes for metagenomic binning, comparative biology and taxonomic classification.</title>
        <authorList>
            <person name="Goeker M."/>
        </authorList>
    </citation>
    <scope>NUCLEOTIDE SEQUENCE [LARGE SCALE GENOMIC DNA]</scope>
    <source>
        <strain evidence="1 2">DSM 25895</strain>
    </source>
</reference>
<dbReference type="RefSeq" id="WP_184483627.1">
    <property type="nucleotide sequence ID" value="NZ_JAAEDJ010000263.1"/>
</dbReference>
<dbReference type="EMBL" id="JACIJE010000004">
    <property type="protein sequence ID" value="MBB5689626.1"/>
    <property type="molecule type" value="Genomic_DNA"/>
</dbReference>